<name>A0A1J0W065_9NOCA</name>
<reference evidence="2" key="1">
    <citation type="submission" date="2016-11" db="EMBL/GenBank/DDBJ databases">
        <authorList>
            <person name="Jaros S."/>
            <person name="Januszkiewicz K."/>
            <person name="Wedrychowicz H."/>
        </authorList>
    </citation>
    <scope>NUCLEOTIDE SEQUENCE [LARGE SCALE GENOMIC DNA]</scope>
    <source>
        <strain evidence="2">Y48</strain>
    </source>
</reference>
<accession>A0A1J0W065</accession>
<evidence type="ECO:0000256" key="1">
    <source>
        <dbReference type="SAM" id="MobiDB-lite"/>
    </source>
</evidence>
<dbReference type="KEGG" id="nsl:BOX37_31110"/>
<gene>
    <name evidence="2" type="ORF">BOX37_31110</name>
</gene>
<organism evidence="2 3">
    <name type="scientific">Nocardia mangyaensis</name>
    <dbReference type="NCBI Taxonomy" id="2213200"/>
    <lineage>
        <taxon>Bacteria</taxon>
        <taxon>Bacillati</taxon>
        <taxon>Actinomycetota</taxon>
        <taxon>Actinomycetes</taxon>
        <taxon>Mycobacteriales</taxon>
        <taxon>Nocardiaceae</taxon>
        <taxon>Nocardia</taxon>
    </lineage>
</organism>
<sequence length="128" mass="13976">MKGNEMSKLMRLRVNSNDAWTRIRVPRQARPVLARPFQGGVIGGGSPEPPTAWDTYWEVPSNAVTGEETYLIRRGVLPGPTVPSPEQPPQETPSESGLSGATTFFAEDGAVFWIYRDLFGAGGNYPPN</sequence>
<protein>
    <submittedName>
        <fullName evidence="2">Uncharacterized protein</fullName>
    </submittedName>
</protein>
<keyword evidence="3" id="KW-1185">Reference proteome</keyword>
<dbReference type="EMBL" id="CP018082">
    <property type="protein sequence ID" value="APE37646.1"/>
    <property type="molecule type" value="Genomic_DNA"/>
</dbReference>
<evidence type="ECO:0000313" key="3">
    <source>
        <dbReference type="Proteomes" id="UP000183810"/>
    </source>
</evidence>
<dbReference type="AlphaFoldDB" id="A0A1J0W065"/>
<proteinExistence type="predicted"/>
<evidence type="ECO:0000313" key="2">
    <source>
        <dbReference type="EMBL" id="APE37646.1"/>
    </source>
</evidence>
<feature type="compositionally biased region" description="Pro residues" evidence="1">
    <location>
        <begin position="80"/>
        <end position="91"/>
    </location>
</feature>
<dbReference type="Proteomes" id="UP000183810">
    <property type="component" value="Chromosome"/>
</dbReference>
<feature type="region of interest" description="Disordered" evidence="1">
    <location>
        <begin position="76"/>
        <end position="101"/>
    </location>
</feature>